<feature type="region of interest" description="Disordered" evidence="1">
    <location>
        <begin position="1729"/>
        <end position="1758"/>
    </location>
</feature>
<dbReference type="InterPro" id="IPR012334">
    <property type="entry name" value="Pectin_lyas_fold"/>
</dbReference>
<reference evidence="2 3" key="1">
    <citation type="submission" date="2019-11" db="EMBL/GenBank/DDBJ databases">
        <title>Comparative genomics of hydrocarbon-degrading Desulfosarcina strains.</title>
        <authorList>
            <person name="Watanabe M."/>
            <person name="Kojima H."/>
            <person name="Fukui M."/>
        </authorList>
    </citation>
    <scope>NUCLEOTIDE SEQUENCE [LARGE SCALE GENOMIC DNA]</scope>
    <source>
        <strain evidence="2 3">28bB2T</strain>
    </source>
</reference>
<evidence type="ECO:0000313" key="2">
    <source>
        <dbReference type="EMBL" id="BBO85619.1"/>
    </source>
</evidence>
<dbReference type="InterPro" id="IPR011050">
    <property type="entry name" value="Pectin_lyase_fold/virulence"/>
</dbReference>
<evidence type="ECO:0000256" key="1">
    <source>
        <dbReference type="SAM" id="MobiDB-lite"/>
    </source>
</evidence>
<gene>
    <name evidence="2" type="ORF">DSCO28_61850</name>
</gene>
<dbReference type="InterPro" id="IPR013783">
    <property type="entry name" value="Ig-like_fold"/>
</dbReference>
<dbReference type="RefSeq" id="WP_155325158.1">
    <property type="nucleotide sequence ID" value="NZ_AP021876.1"/>
</dbReference>
<dbReference type="InterPro" id="IPR006626">
    <property type="entry name" value="PbH1"/>
</dbReference>
<dbReference type="SMART" id="SM00710">
    <property type="entry name" value="PbH1"/>
    <property type="match status" value="8"/>
</dbReference>
<dbReference type="SUPFAM" id="SSF51126">
    <property type="entry name" value="Pectin lyase-like"/>
    <property type="match status" value="1"/>
</dbReference>
<protein>
    <submittedName>
        <fullName evidence="2">Uncharacterized protein</fullName>
    </submittedName>
</protein>
<dbReference type="EMBL" id="AP021876">
    <property type="protein sequence ID" value="BBO85619.1"/>
    <property type="molecule type" value="Genomic_DNA"/>
</dbReference>
<sequence length="1758" mass="184906">MGDINKQLPGLRARLNRYGLLALVLCIGLITGTNAGAANLPGLTVIGVAQDGSETLLADSEYRWLVEQDLTYHVNFDDNGNPISDPNTPGFDPNWDNTLSVSFYRTHMPVVAKGCVGFADVGCNELPIPVAGLDPNQHYFVSVLPRSGYTIGGIGFKGGEAPTVYVHQTPLPTAQISVFVFPDTHPVNGAPDTPEEDPATNNVDMSGFQIIVEDGGGRYGAAAGTQSTDVYGNPLGTTYQKNPDGTYVLDPNGNLIIDVMGQGIVTGPDGWAHIYNLAQGKYGIQAVPPDGSGWVQTSTIEGTKIIDAWVKPNEPEFFAEFGPPGPHVFIGFVKEDTETPGGTPVTGQIVNLHMSRPPDYAFYNGAPFGHTTPWVGVNDGTGELIYAAPTDDGNFNIPGLPDGNYELVVWDSALDLIISATAINITGGQCDTPSGSCNLGEVPVFQWFHRQEHYVFNDDGGIFGPDSPQAANGIWDEGEGPLPDVPLNLRWRDGSIYQTNVTDFEGAYAFDQVFPFFSWLVAETGFTRLQATGVTVTVDNGGPIDPDNLWSFGGQLNPQDQTNPATGPGTETADYRVETGPVLTQAFQGFIGQTNAFQWGKRHYPDGENGGITGIVFYDVTRDVNNPQLSAGQVWEPGIPGVTVNLYDATGTTLLNTTVTDSWDASIPTDCKYENSETGPFTFSPDGIHFYDRDCYDGLRNFNQVRPGVFDGGYAFSDYYPGGITVAADGTIIPNVGGETPVTLVPADYVVEVIPPPGYELTKWEDKNVDFGDAYQPPTPALLPPECVGTDTPVPQYLTLYPDENIEVVGWTPGMSASLCDKKLVNLSAGANAAADFFLFTEVPIAAHGVGFILDDTQNEFDPNAPNFGEKYAPPFMPVSIKDWTGREIGRTYSDQYGLYNFLVPSTATTNVPAPSGMSPNMLTACMNDATLPDGSLDPQHNPIYSQFCYTLQYMPGVYTYLDTPVIPVGAFAGPDRNPVDCEFPEATPRIASVSVETNLVGGGPYVPTVTVTNGPPANRGVFPDGDQTITINAMGTVMVPNPDYCNPLGGTCPAGANTTDKLIARDAGFGDTPGSLDLGGVPLAINSWTDAQITATVSANTNIGTVGGRQLTVTRADGGETVTGITVQFGLRGSGSNVGHVVQVYPNPGGNPLASSLQDAIDAAAPNDLLLVNPGIYNEMVIMWKPVQLQGWGEGTTTINALKQPAEKLVAWRALAEQLVTNGDVTLLPGQEVGFGGIEPVTLFNEEGAGILVLASEGGQRRFGLARNRDARIDGFTITGADTGGGIIANGYADYLEISNNRVTSNSGTFGGGIRVGHPLLVNAAQDGYEDGMNDYVRIHNNQVNQNGALDGAGAGISMGAGSDSYQVTDNWVCGNFSTGEGGGIGHIGLSSEAANNDPVPLIARNQVLFNEIFNQGPGNFSGGGIFIGGAPPLLAGTLSPGAGNVRVEDNLIEGNGAGAGDGAGVRLAVVNGQDVADNNNSNAWYGVDLFNNIIVNNVAGLAGGGISLQDAVKVRLFHNTIANNDSLGTAGEAFLDPNQSTPQDGAGIVAWAHSPQLLATGAAIGAFSDPELEDSIVWHNRQFYFKIAAGNPVDPAGGSVWGLCPDIGGTIAGLGCASNDPVYNDLGVIGAAGSLNPLTSILTDATGYDVSNIAADPAFLRPYINGARSDVFQPEITTAIQANPAFDEGGNFIRPNYGPLTLVADPGVSPNLLWDYHIQSASPAVDAGSIATPPADFDGDSRTASPDIGADEYQTP</sequence>
<organism evidence="2 3">
    <name type="scientific">Desulfosarcina ovata subsp. sediminis</name>
    <dbReference type="NCBI Taxonomy" id="885957"/>
    <lineage>
        <taxon>Bacteria</taxon>
        <taxon>Pseudomonadati</taxon>
        <taxon>Thermodesulfobacteriota</taxon>
        <taxon>Desulfobacteria</taxon>
        <taxon>Desulfobacterales</taxon>
        <taxon>Desulfosarcinaceae</taxon>
        <taxon>Desulfosarcina</taxon>
    </lineage>
</organism>
<dbReference type="KEGG" id="dov:DSCO28_61850"/>
<accession>A0A5K7ZZB4</accession>
<dbReference type="Gene3D" id="2.160.20.10">
    <property type="entry name" value="Single-stranded right-handed beta-helix, Pectin lyase-like"/>
    <property type="match status" value="1"/>
</dbReference>
<dbReference type="Proteomes" id="UP000425960">
    <property type="component" value="Chromosome"/>
</dbReference>
<evidence type="ECO:0000313" key="3">
    <source>
        <dbReference type="Proteomes" id="UP000425960"/>
    </source>
</evidence>
<name>A0A5K7ZZB4_9BACT</name>
<dbReference type="Gene3D" id="2.60.40.10">
    <property type="entry name" value="Immunoglobulins"/>
    <property type="match status" value="3"/>
</dbReference>
<proteinExistence type="predicted"/>